<dbReference type="SUPFAM" id="SSF81301">
    <property type="entry name" value="Nucleotidyltransferase"/>
    <property type="match status" value="1"/>
</dbReference>
<comment type="caution">
    <text evidence="1">The sequence shown here is derived from an EMBL/GenBank/DDBJ whole genome shotgun (WGS) entry which is preliminary data.</text>
</comment>
<dbReference type="Gene3D" id="3.30.460.10">
    <property type="entry name" value="Beta Polymerase, domain 2"/>
    <property type="match status" value="1"/>
</dbReference>
<sequence length="217" mass="24497">MWSAPCSGGALPARVRVRLAAREDGAVDDDRNAYLDAVLIGGREPASIVVVDYDDAWPARFEALADRVRRALGPRVRRLEHIGSTSVPGLAAKPLIDMLLVVDDVQDEAAFVPPLEAAGFELRVREPDHRMFRTPQRDMHLHVYATGRAEERDYLDLRDWLRVSSDDRLLYATVKRHLAQQQWNDMNDYADAKTDVVLDILTRARTWRAASARPDEA</sequence>
<gene>
    <name evidence="1" type="ORF">EUA98_05630</name>
</gene>
<evidence type="ECO:0000313" key="1">
    <source>
        <dbReference type="EMBL" id="RYV52070.1"/>
    </source>
</evidence>
<protein>
    <submittedName>
        <fullName evidence="1">GrpB family protein</fullName>
    </submittedName>
</protein>
<dbReference type="Pfam" id="PF04229">
    <property type="entry name" value="GrpB"/>
    <property type="match status" value="1"/>
</dbReference>
<dbReference type="EMBL" id="SDWW01000009">
    <property type="protein sequence ID" value="RYV52070.1"/>
    <property type="molecule type" value="Genomic_DNA"/>
</dbReference>
<reference evidence="1 2" key="1">
    <citation type="submission" date="2019-01" db="EMBL/GenBank/DDBJ databases">
        <title>Novel species of Cellulomonas.</title>
        <authorList>
            <person name="Liu Q."/>
            <person name="Xin Y.-H."/>
        </authorList>
    </citation>
    <scope>NUCLEOTIDE SEQUENCE [LARGE SCALE GENOMIC DNA]</scope>
    <source>
        <strain evidence="1 2">HLT2-17</strain>
    </source>
</reference>
<dbReference type="OrthoDB" id="9799092at2"/>
<keyword evidence="2" id="KW-1185">Reference proteome</keyword>
<dbReference type="PANTHER" id="PTHR34822">
    <property type="entry name" value="GRPB DOMAIN PROTEIN (AFU_ORTHOLOGUE AFUA_1G01530)"/>
    <property type="match status" value="1"/>
</dbReference>
<evidence type="ECO:0000313" key="2">
    <source>
        <dbReference type="Proteomes" id="UP000293764"/>
    </source>
</evidence>
<proteinExistence type="predicted"/>
<dbReference type="AlphaFoldDB" id="A0A4Q5N1U1"/>
<dbReference type="InterPro" id="IPR007344">
    <property type="entry name" value="GrpB/CoaE"/>
</dbReference>
<organism evidence="1 2">
    <name type="scientific">Pengzhenrongella frigida</name>
    <dbReference type="NCBI Taxonomy" id="1259133"/>
    <lineage>
        <taxon>Bacteria</taxon>
        <taxon>Bacillati</taxon>
        <taxon>Actinomycetota</taxon>
        <taxon>Actinomycetes</taxon>
        <taxon>Micrococcales</taxon>
        <taxon>Pengzhenrongella</taxon>
    </lineage>
</organism>
<name>A0A4Q5N1U1_9MICO</name>
<accession>A0A4Q5N1U1</accession>
<dbReference type="PANTHER" id="PTHR34822:SF1">
    <property type="entry name" value="GRPB FAMILY PROTEIN"/>
    <property type="match status" value="1"/>
</dbReference>
<dbReference type="Proteomes" id="UP000293764">
    <property type="component" value="Unassembled WGS sequence"/>
</dbReference>
<dbReference type="InterPro" id="IPR043519">
    <property type="entry name" value="NT_sf"/>
</dbReference>